<feature type="domain" description="F-box" evidence="1">
    <location>
        <begin position="3"/>
        <end position="51"/>
    </location>
</feature>
<protein>
    <submittedName>
        <fullName evidence="2">Putative F-box domain, galactose oxidase/kelch, beta-propeller, F-box associated interaction</fullName>
    </submittedName>
</protein>
<dbReference type="InterPro" id="IPR017451">
    <property type="entry name" value="F-box-assoc_interact_dom"/>
</dbReference>
<name>A0A6A4NMM5_LUPAL</name>
<sequence>MNMQNMMDLPEHLIVSILTLLPVKSLLHFKSVSKYWFSLISDPNFATWHFENDAAQSNRLLYFLPPFIYDSQARCIHLDSSLHTHSDHAVINANFLRPTYSNIKGSCRGFLLILHHDSYLYLWNPSTGVYTQLSLFPINSSNVYAFNPNSFYGFGYDASRDEYLVVVLTSCDPEDGLKTYQFVEDFETNTGFFSLKTNEWNNIEDTHLPPYINAFGGVGKLLNDTIHWLVLRRDVPKNIILAFDLMKKSFSEVPFPAEDFNIKPGCCDLCVLGGLLSLCVKGNNVIDIWVMKEYNVLSSWTKSIVVSVDELPIKSHYFYPVCSTKNGDIVGINGGKWLMKCNAKGQVIEHYMYCADPHGCEAGFYRESLFPLAVNIGQA</sequence>
<organism evidence="2 3">
    <name type="scientific">Lupinus albus</name>
    <name type="common">White lupine</name>
    <name type="synonym">Lupinus termis</name>
    <dbReference type="NCBI Taxonomy" id="3870"/>
    <lineage>
        <taxon>Eukaryota</taxon>
        <taxon>Viridiplantae</taxon>
        <taxon>Streptophyta</taxon>
        <taxon>Embryophyta</taxon>
        <taxon>Tracheophyta</taxon>
        <taxon>Spermatophyta</taxon>
        <taxon>Magnoliopsida</taxon>
        <taxon>eudicotyledons</taxon>
        <taxon>Gunneridae</taxon>
        <taxon>Pentapetalae</taxon>
        <taxon>rosids</taxon>
        <taxon>fabids</taxon>
        <taxon>Fabales</taxon>
        <taxon>Fabaceae</taxon>
        <taxon>Papilionoideae</taxon>
        <taxon>50 kb inversion clade</taxon>
        <taxon>genistoids sensu lato</taxon>
        <taxon>core genistoids</taxon>
        <taxon>Genisteae</taxon>
        <taxon>Lupinus</taxon>
    </lineage>
</organism>
<dbReference type="InterPro" id="IPR036047">
    <property type="entry name" value="F-box-like_dom_sf"/>
</dbReference>
<dbReference type="InterPro" id="IPR006527">
    <property type="entry name" value="F-box-assoc_dom_typ1"/>
</dbReference>
<comment type="caution">
    <text evidence="2">The sequence shown here is derived from an EMBL/GenBank/DDBJ whole genome shotgun (WGS) entry which is preliminary data.</text>
</comment>
<evidence type="ECO:0000313" key="2">
    <source>
        <dbReference type="EMBL" id="KAE9590742.1"/>
    </source>
</evidence>
<dbReference type="AlphaFoldDB" id="A0A6A4NMM5"/>
<dbReference type="CDD" id="cd22157">
    <property type="entry name" value="F-box_AtFBW1-like"/>
    <property type="match status" value="1"/>
</dbReference>
<keyword evidence="3" id="KW-1185">Reference proteome</keyword>
<dbReference type="Pfam" id="PF00646">
    <property type="entry name" value="F-box"/>
    <property type="match status" value="1"/>
</dbReference>
<dbReference type="PROSITE" id="PS50181">
    <property type="entry name" value="FBOX"/>
    <property type="match status" value="1"/>
</dbReference>
<dbReference type="OrthoDB" id="591557at2759"/>
<dbReference type="SMART" id="SM00256">
    <property type="entry name" value="FBOX"/>
    <property type="match status" value="1"/>
</dbReference>
<dbReference type="InterPro" id="IPR011043">
    <property type="entry name" value="Gal_Oxase/kelch_b-propeller"/>
</dbReference>
<dbReference type="NCBIfam" id="TIGR01640">
    <property type="entry name" value="F_box_assoc_1"/>
    <property type="match status" value="1"/>
</dbReference>
<dbReference type="InterPro" id="IPR050796">
    <property type="entry name" value="SCF_F-box_component"/>
</dbReference>
<dbReference type="Proteomes" id="UP000447434">
    <property type="component" value="Chromosome 20"/>
</dbReference>
<evidence type="ECO:0000259" key="1">
    <source>
        <dbReference type="PROSITE" id="PS50181"/>
    </source>
</evidence>
<dbReference type="PANTHER" id="PTHR31672:SF13">
    <property type="entry name" value="F-BOX PROTEIN CPR30-LIKE"/>
    <property type="match status" value="1"/>
</dbReference>
<dbReference type="SUPFAM" id="SSF50965">
    <property type="entry name" value="Galactose oxidase, central domain"/>
    <property type="match status" value="1"/>
</dbReference>
<dbReference type="Pfam" id="PF07734">
    <property type="entry name" value="FBA_1"/>
    <property type="match status" value="1"/>
</dbReference>
<gene>
    <name evidence="2" type="ORF">Lalb_Chr20g0110871</name>
</gene>
<accession>A0A6A4NMM5</accession>
<dbReference type="Gene3D" id="1.20.1280.50">
    <property type="match status" value="1"/>
</dbReference>
<evidence type="ECO:0000313" key="3">
    <source>
        <dbReference type="Proteomes" id="UP000447434"/>
    </source>
</evidence>
<dbReference type="EMBL" id="WOCE01000020">
    <property type="protein sequence ID" value="KAE9590742.1"/>
    <property type="molecule type" value="Genomic_DNA"/>
</dbReference>
<dbReference type="SUPFAM" id="SSF81383">
    <property type="entry name" value="F-box domain"/>
    <property type="match status" value="1"/>
</dbReference>
<dbReference type="PANTHER" id="PTHR31672">
    <property type="entry name" value="BNACNNG10540D PROTEIN"/>
    <property type="match status" value="1"/>
</dbReference>
<reference evidence="3" key="1">
    <citation type="journal article" date="2020" name="Nat. Commun.">
        <title>Genome sequence of the cluster root forming white lupin.</title>
        <authorList>
            <person name="Hufnagel B."/>
            <person name="Marques A."/>
            <person name="Soriano A."/>
            <person name="Marques L."/>
            <person name="Divol F."/>
            <person name="Doumas P."/>
            <person name="Sallet E."/>
            <person name="Mancinotti D."/>
            <person name="Carrere S."/>
            <person name="Marande W."/>
            <person name="Arribat S."/>
            <person name="Keller J."/>
            <person name="Huneau C."/>
            <person name="Blein T."/>
            <person name="Aime D."/>
            <person name="Laguerre M."/>
            <person name="Taylor J."/>
            <person name="Schubert V."/>
            <person name="Nelson M."/>
            <person name="Geu-Flores F."/>
            <person name="Crespi M."/>
            <person name="Gallardo-Guerrero K."/>
            <person name="Delaux P.-M."/>
            <person name="Salse J."/>
            <person name="Berges H."/>
            <person name="Guyot R."/>
            <person name="Gouzy J."/>
            <person name="Peret B."/>
        </authorList>
    </citation>
    <scope>NUCLEOTIDE SEQUENCE [LARGE SCALE GENOMIC DNA]</scope>
    <source>
        <strain evidence="3">cv. Amiga</strain>
    </source>
</reference>
<dbReference type="InterPro" id="IPR001810">
    <property type="entry name" value="F-box_dom"/>
</dbReference>
<proteinExistence type="predicted"/>